<feature type="transmembrane region" description="Helical" evidence="8">
    <location>
        <begin position="211"/>
        <end position="228"/>
    </location>
</feature>
<keyword evidence="7 8" id="KW-0472">Membrane</keyword>
<keyword evidence="5" id="KW-0378">Hydrolase</keyword>
<evidence type="ECO:0000256" key="8">
    <source>
        <dbReference type="SAM" id="Phobius"/>
    </source>
</evidence>
<organism evidence="9 10">
    <name type="scientific">Thalassobacterium sedimentorum</name>
    <dbReference type="NCBI Taxonomy" id="3041258"/>
    <lineage>
        <taxon>Bacteria</taxon>
        <taxon>Pseudomonadati</taxon>
        <taxon>Verrucomicrobiota</taxon>
        <taxon>Opitutia</taxon>
        <taxon>Puniceicoccales</taxon>
        <taxon>Coraliomargaritaceae</taxon>
        <taxon>Thalassobacterium</taxon>
    </lineage>
</organism>
<reference evidence="9 10" key="1">
    <citation type="submission" date="2023-04" db="EMBL/GenBank/DDBJ databases">
        <title>A novel bacteria isolated from coastal sediment.</title>
        <authorList>
            <person name="Liu X.-J."/>
            <person name="Du Z.-J."/>
        </authorList>
    </citation>
    <scope>NUCLEOTIDE SEQUENCE [LARGE SCALE GENOMIC DNA]</scope>
    <source>
        <strain evidence="9 10">SDUM461004</strain>
    </source>
</reference>
<dbReference type="EMBL" id="JARXIC010000035">
    <property type="protein sequence ID" value="MDQ8195845.1"/>
    <property type="molecule type" value="Genomic_DNA"/>
</dbReference>
<feature type="transmembrane region" description="Helical" evidence="8">
    <location>
        <begin position="136"/>
        <end position="154"/>
    </location>
</feature>
<evidence type="ECO:0000313" key="9">
    <source>
        <dbReference type="EMBL" id="MDQ8195845.1"/>
    </source>
</evidence>
<keyword evidence="10" id="KW-1185">Reference proteome</keyword>
<feature type="transmembrane region" description="Helical" evidence="8">
    <location>
        <begin position="240"/>
        <end position="262"/>
    </location>
</feature>
<protein>
    <submittedName>
        <fullName evidence="9">Archaeosortase/exosortase family protein</fullName>
    </submittedName>
</protein>
<evidence type="ECO:0000256" key="2">
    <source>
        <dbReference type="ARBA" id="ARBA00022475"/>
    </source>
</evidence>
<feature type="transmembrane region" description="Helical" evidence="8">
    <location>
        <begin position="20"/>
        <end position="42"/>
    </location>
</feature>
<feature type="transmembrane region" description="Helical" evidence="8">
    <location>
        <begin position="268"/>
        <end position="292"/>
    </location>
</feature>
<sequence>MPIRQQLVASFHQKYRQSDFWINCVLFGLLGASLWPVTMWIAQTANDQSRILNALIVLAAASILLVRFGSVTIERPLELNLAARRALLTAYLLLGATYLTSSFLHTSWLNLLIIPAYCCALAAAIRFIFGEGTLRLTRTVAGTLCVFLLLSIFMQPLDWPLRSLAGQWSGYALERLGQSTNLGLIGQETGPPMLILLVNEHPFHVASECNGFGVILTSLLLALMLAIHQRLNMFKLGLNVLTAAFLGFAFNTLRIVIIVLLAPSLMEHYYLMHEIIGGLSYWACLIVVWFLFKGPTRPEIA</sequence>
<proteinExistence type="predicted"/>
<name>A0ABU1AM17_9BACT</name>
<evidence type="ECO:0000256" key="3">
    <source>
        <dbReference type="ARBA" id="ARBA00022670"/>
    </source>
</evidence>
<gene>
    <name evidence="9" type="ORF">QEH59_15535</name>
</gene>
<feature type="transmembrane region" description="Helical" evidence="8">
    <location>
        <begin position="85"/>
        <end position="105"/>
    </location>
</feature>
<comment type="subcellular location">
    <subcellularLocation>
        <location evidence="1">Cell membrane</location>
        <topology evidence="1">Multi-pass membrane protein</topology>
    </subcellularLocation>
</comment>
<evidence type="ECO:0000313" key="10">
    <source>
        <dbReference type="Proteomes" id="UP001243717"/>
    </source>
</evidence>
<evidence type="ECO:0000256" key="5">
    <source>
        <dbReference type="ARBA" id="ARBA00022801"/>
    </source>
</evidence>
<evidence type="ECO:0000256" key="4">
    <source>
        <dbReference type="ARBA" id="ARBA00022692"/>
    </source>
</evidence>
<evidence type="ECO:0000256" key="6">
    <source>
        <dbReference type="ARBA" id="ARBA00022989"/>
    </source>
</evidence>
<feature type="transmembrane region" description="Helical" evidence="8">
    <location>
        <begin position="111"/>
        <end position="129"/>
    </location>
</feature>
<keyword evidence="3" id="KW-0645">Protease</keyword>
<feature type="transmembrane region" description="Helical" evidence="8">
    <location>
        <begin position="54"/>
        <end position="73"/>
    </location>
</feature>
<dbReference type="InterPro" id="IPR019127">
    <property type="entry name" value="Exosortase"/>
</dbReference>
<keyword evidence="2" id="KW-1003">Cell membrane</keyword>
<comment type="caution">
    <text evidence="9">The sequence shown here is derived from an EMBL/GenBank/DDBJ whole genome shotgun (WGS) entry which is preliminary data.</text>
</comment>
<dbReference type="NCBIfam" id="TIGR04178">
    <property type="entry name" value="exo_archaeo"/>
    <property type="match status" value="1"/>
</dbReference>
<evidence type="ECO:0000256" key="7">
    <source>
        <dbReference type="ARBA" id="ARBA00023136"/>
    </source>
</evidence>
<dbReference type="InterPro" id="IPR026392">
    <property type="entry name" value="Exo/Archaeosortase_dom"/>
</dbReference>
<keyword evidence="6 8" id="KW-1133">Transmembrane helix</keyword>
<dbReference type="Proteomes" id="UP001243717">
    <property type="component" value="Unassembled WGS sequence"/>
</dbReference>
<dbReference type="RefSeq" id="WP_308986293.1">
    <property type="nucleotide sequence ID" value="NZ_JARXIC010000035.1"/>
</dbReference>
<accession>A0ABU1AM17</accession>
<evidence type="ECO:0000256" key="1">
    <source>
        <dbReference type="ARBA" id="ARBA00004651"/>
    </source>
</evidence>
<keyword evidence="4 8" id="KW-0812">Transmembrane</keyword>
<dbReference type="Pfam" id="PF09721">
    <property type="entry name" value="Exosortase_EpsH"/>
    <property type="match status" value="1"/>
</dbReference>